<proteinExistence type="predicted"/>
<accession>A0A9Q0P238</accession>
<reference evidence="2" key="1">
    <citation type="submission" date="2022-11" db="EMBL/GenBank/DDBJ databases">
        <authorList>
            <person name="Hyden B.L."/>
            <person name="Feng K."/>
            <person name="Yates T."/>
            <person name="Jawdy S."/>
            <person name="Smart L.B."/>
            <person name="Muchero W."/>
        </authorList>
    </citation>
    <scope>NUCLEOTIDE SEQUENCE</scope>
    <source>
        <tissue evidence="2">Shoot tip</tissue>
    </source>
</reference>
<gene>
    <name evidence="2" type="ORF">OIU79_019825</name>
</gene>
<sequence length="74" mass="8197">MGMDTLAFEVVPTVRQGLEKKREGVVIRKDRVGVHVGVNRVRNVRVMDAREGSDERVANENMGSMEVGEEEGQG</sequence>
<evidence type="ECO:0000256" key="1">
    <source>
        <dbReference type="SAM" id="MobiDB-lite"/>
    </source>
</evidence>
<protein>
    <submittedName>
        <fullName evidence="2">Uncharacterized protein</fullName>
    </submittedName>
</protein>
<dbReference type="Proteomes" id="UP001151532">
    <property type="component" value="Chromosome 14"/>
</dbReference>
<comment type="caution">
    <text evidence="2">The sequence shown here is derived from an EMBL/GenBank/DDBJ whole genome shotgun (WGS) entry which is preliminary data.</text>
</comment>
<evidence type="ECO:0000313" key="2">
    <source>
        <dbReference type="EMBL" id="KAJ6680188.1"/>
    </source>
</evidence>
<dbReference type="AlphaFoldDB" id="A0A9Q0P238"/>
<evidence type="ECO:0000313" key="3">
    <source>
        <dbReference type="Proteomes" id="UP001151532"/>
    </source>
</evidence>
<feature type="region of interest" description="Disordered" evidence="1">
    <location>
        <begin position="53"/>
        <end position="74"/>
    </location>
</feature>
<organism evidence="2 3">
    <name type="scientific">Salix purpurea</name>
    <name type="common">Purple osier willow</name>
    <dbReference type="NCBI Taxonomy" id="77065"/>
    <lineage>
        <taxon>Eukaryota</taxon>
        <taxon>Viridiplantae</taxon>
        <taxon>Streptophyta</taxon>
        <taxon>Embryophyta</taxon>
        <taxon>Tracheophyta</taxon>
        <taxon>Spermatophyta</taxon>
        <taxon>Magnoliopsida</taxon>
        <taxon>eudicotyledons</taxon>
        <taxon>Gunneridae</taxon>
        <taxon>Pentapetalae</taxon>
        <taxon>rosids</taxon>
        <taxon>fabids</taxon>
        <taxon>Malpighiales</taxon>
        <taxon>Salicaceae</taxon>
        <taxon>Saliceae</taxon>
        <taxon>Salix</taxon>
    </lineage>
</organism>
<keyword evidence="3" id="KW-1185">Reference proteome</keyword>
<reference evidence="2" key="2">
    <citation type="journal article" date="2023" name="Int. J. Mol. Sci.">
        <title>De Novo Assembly and Annotation of 11 Diverse Shrub Willow (Salix) Genomes Reveals Novel Gene Organization in Sex-Linked Regions.</title>
        <authorList>
            <person name="Hyden B."/>
            <person name="Feng K."/>
            <person name="Yates T.B."/>
            <person name="Jawdy S."/>
            <person name="Cereghino C."/>
            <person name="Smart L.B."/>
            <person name="Muchero W."/>
        </authorList>
    </citation>
    <scope>NUCLEOTIDE SEQUENCE</scope>
    <source>
        <tissue evidence="2">Shoot tip</tissue>
    </source>
</reference>
<dbReference type="EMBL" id="JAPFFK010000020">
    <property type="protein sequence ID" value="KAJ6680188.1"/>
    <property type="molecule type" value="Genomic_DNA"/>
</dbReference>
<name>A0A9Q0P238_SALPP</name>